<proteinExistence type="predicted"/>
<accession>A0A7W9SQC0</accession>
<evidence type="ECO:0008006" key="3">
    <source>
        <dbReference type="Google" id="ProtNLM"/>
    </source>
</evidence>
<organism evidence="1 2">
    <name type="scientific">Armatimonas rosea</name>
    <dbReference type="NCBI Taxonomy" id="685828"/>
    <lineage>
        <taxon>Bacteria</taxon>
        <taxon>Bacillati</taxon>
        <taxon>Armatimonadota</taxon>
        <taxon>Armatimonadia</taxon>
        <taxon>Armatimonadales</taxon>
        <taxon>Armatimonadaceae</taxon>
        <taxon>Armatimonas</taxon>
    </lineage>
</organism>
<sequence>MTARAPWPQSLPVLLALVGQTGWLYEKDLLHWWWGEAYSLLLRWLPRLEPGELSAPECRTLRKLLRLNPQYEDLQVAILLALGTARDVKARRVAIKLVRRSPHERVREAARDCLLELGMGRGAGH</sequence>
<evidence type="ECO:0000313" key="1">
    <source>
        <dbReference type="EMBL" id="MBB6050877.1"/>
    </source>
</evidence>
<reference evidence="1 2" key="1">
    <citation type="submission" date="2020-08" db="EMBL/GenBank/DDBJ databases">
        <title>Genomic Encyclopedia of Type Strains, Phase IV (KMG-IV): sequencing the most valuable type-strain genomes for metagenomic binning, comparative biology and taxonomic classification.</title>
        <authorList>
            <person name="Goeker M."/>
        </authorList>
    </citation>
    <scope>NUCLEOTIDE SEQUENCE [LARGE SCALE GENOMIC DNA]</scope>
    <source>
        <strain evidence="1 2">DSM 23562</strain>
    </source>
</reference>
<keyword evidence="2" id="KW-1185">Reference proteome</keyword>
<evidence type="ECO:0000313" key="2">
    <source>
        <dbReference type="Proteomes" id="UP000520814"/>
    </source>
</evidence>
<dbReference type="EMBL" id="JACHGW010000002">
    <property type="protein sequence ID" value="MBB6050877.1"/>
    <property type="molecule type" value="Genomic_DNA"/>
</dbReference>
<dbReference type="AlphaFoldDB" id="A0A7W9SQC0"/>
<name>A0A7W9SQC0_ARMRO</name>
<comment type="caution">
    <text evidence="1">The sequence shown here is derived from an EMBL/GenBank/DDBJ whole genome shotgun (WGS) entry which is preliminary data.</text>
</comment>
<dbReference type="Proteomes" id="UP000520814">
    <property type="component" value="Unassembled WGS sequence"/>
</dbReference>
<gene>
    <name evidence="1" type="ORF">HNQ39_002668</name>
</gene>
<protein>
    <recommendedName>
        <fullName evidence="3">HEAT repeat domain-containing protein</fullName>
    </recommendedName>
</protein>
<dbReference type="RefSeq" id="WP_184196621.1">
    <property type="nucleotide sequence ID" value="NZ_JACHGW010000002.1"/>
</dbReference>